<gene>
    <name evidence="1" type="ORF">GCM10018781_34740</name>
</gene>
<keyword evidence="2" id="KW-1185">Reference proteome</keyword>
<dbReference type="Proteomes" id="UP000617734">
    <property type="component" value="Unassembled WGS sequence"/>
</dbReference>
<reference evidence="1" key="2">
    <citation type="submission" date="2020-09" db="EMBL/GenBank/DDBJ databases">
        <authorList>
            <person name="Sun Q."/>
            <person name="Ohkuma M."/>
        </authorList>
    </citation>
    <scope>NUCLEOTIDE SEQUENCE</scope>
    <source>
        <strain evidence="1">JCM 4646</strain>
    </source>
</reference>
<accession>A0A919KTR7</accession>
<comment type="caution">
    <text evidence="1">The sequence shown here is derived from an EMBL/GenBank/DDBJ whole genome shotgun (WGS) entry which is preliminary data.</text>
</comment>
<protein>
    <recommendedName>
        <fullName evidence="3">ATP-binding protein</fullName>
    </recommendedName>
</protein>
<dbReference type="InterPro" id="IPR036890">
    <property type="entry name" value="HATPase_C_sf"/>
</dbReference>
<evidence type="ECO:0008006" key="3">
    <source>
        <dbReference type="Google" id="ProtNLM"/>
    </source>
</evidence>
<name>A0A919KTR7_9ACTN</name>
<dbReference type="Gene3D" id="3.30.565.10">
    <property type="entry name" value="Histidine kinase-like ATPase, C-terminal domain"/>
    <property type="match status" value="1"/>
</dbReference>
<dbReference type="EMBL" id="BNBO01000017">
    <property type="protein sequence ID" value="GHH72234.1"/>
    <property type="molecule type" value="Genomic_DNA"/>
</dbReference>
<dbReference type="RefSeq" id="WP_190211743.1">
    <property type="nucleotide sequence ID" value="NZ_BNBO01000017.1"/>
</dbReference>
<reference evidence="1" key="1">
    <citation type="journal article" date="2014" name="Int. J. Syst. Evol. Microbiol.">
        <title>Complete genome sequence of Corynebacterium casei LMG S-19264T (=DSM 44701T), isolated from a smear-ripened cheese.</title>
        <authorList>
            <consortium name="US DOE Joint Genome Institute (JGI-PGF)"/>
            <person name="Walter F."/>
            <person name="Albersmeier A."/>
            <person name="Kalinowski J."/>
            <person name="Ruckert C."/>
        </authorList>
    </citation>
    <scope>NUCLEOTIDE SEQUENCE</scope>
    <source>
        <strain evidence="1">JCM 4646</strain>
    </source>
</reference>
<dbReference type="SUPFAM" id="SSF55874">
    <property type="entry name" value="ATPase domain of HSP90 chaperone/DNA topoisomerase II/histidine kinase"/>
    <property type="match status" value="1"/>
</dbReference>
<organism evidence="1 2">
    <name type="scientific">Kitasatospora indigofera</name>
    <dbReference type="NCBI Taxonomy" id="67307"/>
    <lineage>
        <taxon>Bacteria</taxon>
        <taxon>Bacillati</taxon>
        <taxon>Actinomycetota</taxon>
        <taxon>Actinomycetes</taxon>
        <taxon>Kitasatosporales</taxon>
        <taxon>Streptomycetaceae</taxon>
        <taxon>Kitasatospora</taxon>
    </lineage>
</organism>
<sequence length="515" mass="57057">MSSDLDEWQFDVPTSGSKRLPPDPRYVQALSSQGYAFEVAIADLVDNSIDAGARDVVIHFLRDGDQLVSLLVVDDGYGMNDDALDVAMTVGGRRDYQASALGMFGTGLKAASLSHAESVTVVSKTKRTRATGRRLIAAGFQSDFQCGIVPGDYCQSLIDRYYDKPITWQGTVVRWDGVKDFPKHGGGGQTDRYLTKVINKLGLHLGLHLHRFLARDDFNITIAVEDVRTRAVYLNFGVEALDPFGYPVSGKAGYPREYTAPIEGIGGVKISGHIWPPKSNLDEYRAVGGVQDRQGFYFYRNDRLVQAGGWNGYRQADAHLALARIAVDLPPALGDVFRLTVKKSGVETSPLFPAALERAVDHQGESFKSYIDDADQVYREARKRAGTSRRPAILPGKGLVPEVRRTFEEELPGIPGEEPVSLLWGRLPTDQFFGIDREERAIILNQHYRGALLGGRRGGLNDAPTVKSLIYLLLHQVFEKDYSGSREKDNLQLWQSILLSAARSELDRLDRADQQ</sequence>
<proteinExistence type="predicted"/>
<dbReference type="Pfam" id="PF13589">
    <property type="entry name" value="HATPase_c_3"/>
    <property type="match status" value="1"/>
</dbReference>
<evidence type="ECO:0000313" key="2">
    <source>
        <dbReference type="Proteomes" id="UP000617734"/>
    </source>
</evidence>
<dbReference type="AlphaFoldDB" id="A0A919KTR7"/>
<dbReference type="GeneID" id="95353893"/>
<evidence type="ECO:0000313" key="1">
    <source>
        <dbReference type="EMBL" id="GHH72234.1"/>
    </source>
</evidence>